<evidence type="ECO:0000313" key="9">
    <source>
        <dbReference type="Proteomes" id="UP000054466"/>
    </source>
</evidence>
<keyword evidence="9" id="KW-1185">Reference proteome</keyword>
<dbReference type="GO" id="GO:0008270">
    <property type="term" value="F:zinc ion binding"/>
    <property type="evidence" value="ECO:0007669"/>
    <property type="project" value="InterPro"/>
</dbReference>
<feature type="region of interest" description="Disordered" evidence="5">
    <location>
        <begin position="462"/>
        <end position="494"/>
    </location>
</feature>
<keyword evidence="6" id="KW-0472">Membrane</keyword>
<gene>
    <name evidence="8" type="ORF">PV07_03397</name>
</gene>
<dbReference type="InterPro" id="IPR053157">
    <property type="entry name" value="Sterol_Uptake_Regulator"/>
</dbReference>
<dbReference type="AlphaFoldDB" id="A0A0D2CP57"/>
<protein>
    <recommendedName>
        <fullName evidence="7">Zn(2)-C6 fungal-type domain-containing protein</fullName>
    </recommendedName>
</protein>
<feature type="transmembrane region" description="Helical" evidence="6">
    <location>
        <begin position="568"/>
        <end position="586"/>
    </location>
</feature>
<feature type="domain" description="Zn(2)-C6 fungal-type" evidence="7">
    <location>
        <begin position="13"/>
        <end position="43"/>
    </location>
</feature>
<dbReference type="PANTHER" id="PTHR47784">
    <property type="entry name" value="STEROL UPTAKE CONTROL PROTEIN 2"/>
    <property type="match status" value="1"/>
</dbReference>
<dbReference type="VEuPathDB" id="FungiDB:PV07_03397"/>
<sequence length="819" mass="91227">MPPRRSHQKSRRGCLTCKAGHLKCDETGPPCGRCKLRATTCEYTSPGSGLQQPQNLPSGHCRPVSTEISPDLQQLEEPLFPNEGRLLELQLMHRWSTETYKSMYSKVAGDDYIWQIAVPRWSLQHDFLCAGLFALSAFESASCSSGPGRGKYLEAAVEYQTIALNNFRRQLQHQETNPESYETVLCFSLMLMVLALASSQFASELACGTQGDDSMVQNTLTHFELVRGCSTVLGDNAEQYLAQNSYVQKLTPFETLPRTPYDSDIALAMSTLNTANERRITSTVGESYEHRVQQVAHFEACKKAISLLEECFAKCVGHDDDHQGYILGWLNMAGEEYVSAIKCNDHVALLVLMYWGSLVEKLGRRVWWARDFGRLLVEEISGKTLSQTADALTMDLIASARRLIAQHSGGMADVSLRAFANLICGPPLLDKYPESVPPDITLNYASPFNSILTKLTMLDTTIRTNRKRPTTPESHSREGSTKNTPVLRHSQESHLPPWLPDSVAAARVKLPILVGLLLTCSPTIFLYSLESCRDHQQRTDLSILIRTYILTGTVGMTVTMLVQSVLAYLLALLCFNGHANATLYLAETMKAEHDIKDEAHRKRRREMSRRHAYWVFMLLFSFVVAGLVEEWIKYIIITAMVGLAQRSSHGRGSIKTERDYVAVAVSAALGFATVENIAFLYAAARRRKVSSGDDDTTLKEGREDAMFTLLTAVERVVLGIPGHAMTAALIGVNLLIRDHRHLEHAATNSMSAWLILRDSALFHGCFNFVLFAASALEGNVGWVHPWRVRTVCLVLALAVGLQATLALVLRTRLRQVGMW</sequence>
<evidence type="ECO:0000256" key="3">
    <source>
        <dbReference type="ARBA" id="ARBA00023163"/>
    </source>
</evidence>
<keyword evidence="2" id="KW-0238">DNA-binding</keyword>
<dbReference type="RefSeq" id="XP_016252021.1">
    <property type="nucleotide sequence ID" value="XM_016390119.1"/>
</dbReference>
<feature type="transmembrane region" description="Helical" evidence="6">
    <location>
        <begin position="660"/>
        <end position="684"/>
    </location>
</feature>
<dbReference type="CDD" id="cd00067">
    <property type="entry name" value="GAL4"/>
    <property type="match status" value="1"/>
</dbReference>
<evidence type="ECO:0000256" key="6">
    <source>
        <dbReference type="SAM" id="Phobius"/>
    </source>
</evidence>
<evidence type="ECO:0000256" key="2">
    <source>
        <dbReference type="ARBA" id="ARBA00023125"/>
    </source>
</evidence>
<evidence type="ECO:0000256" key="1">
    <source>
        <dbReference type="ARBA" id="ARBA00023015"/>
    </source>
</evidence>
<dbReference type="GO" id="GO:0003677">
    <property type="term" value="F:DNA binding"/>
    <property type="evidence" value="ECO:0007669"/>
    <property type="project" value="UniProtKB-KW"/>
</dbReference>
<name>A0A0D2CP57_9EURO</name>
<feature type="transmembrane region" description="Helical" evidence="6">
    <location>
        <begin position="541"/>
        <end position="562"/>
    </location>
</feature>
<reference evidence="8 9" key="1">
    <citation type="submission" date="2015-01" db="EMBL/GenBank/DDBJ databases">
        <title>The Genome Sequence of Cladophialophora immunda CBS83496.</title>
        <authorList>
            <consortium name="The Broad Institute Genomics Platform"/>
            <person name="Cuomo C."/>
            <person name="de Hoog S."/>
            <person name="Gorbushina A."/>
            <person name="Stielow B."/>
            <person name="Teixiera M."/>
            <person name="Abouelleil A."/>
            <person name="Chapman S.B."/>
            <person name="Priest M."/>
            <person name="Young S.K."/>
            <person name="Wortman J."/>
            <person name="Nusbaum C."/>
            <person name="Birren B."/>
        </authorList>
    </citation>
    <scope>NUCLEOTIDE SEQUENCE [LARGE SCALE GENOMIC DNA]</scope>
    <source>
        <strain evidence="8 9">CBS 83496</strain>
    </source>
</reference>
<dbReference type="InterPro" id="IPR036864">
    <property type="entry name" value="Zn2-C6_fun-type_DNA-bd_sf"/>
</dbReference>
<keyword evidence="6" id="KW-1133">Transmembrane helix</keyword>
<evidence type="ECO:0000256" key="4">
    <source>
        <dbReference type="ARBA" id="ARBA00023242"/>
    </source>
</evidence>
<dbReference type="Pfam" id="PF00172">
    <property type="entry name" value="Zn_clus"/>
    <property type="match status" value="1"/>
</dbReference>
<dbReference type="SUPFAM" id="SSF57701">
    <property type="entry name" value="Zn2/Cys6 DNA-binding domain"/>
    <property type="match status" value="1"/>
</dbReference>
<proteinExistence type="predicted"/>
<dbReference type="GeneID" id="27342591"/>
<dbReference type="SMART" id="SM00066">
    <property type="entry name" value="GAL4"/>
    <property type="match status" value="1"/>
</dbReference>
<dbReference type="PROSITE" id="PS00463">
    <property type="entry name" value="ZN2_CY6_FUNGAL_1"/>
    <property type="match status" value="1"/>
</dbReference>
<feature type="transmembrane region" description="Helical" evidence="6">
    <location>
        <begin position="607"/>
        <end position="625"/>
    </location>
</feature>
<organism evidence="8 9">
    <name type="scientific">Cladophialophora immunda</name>
    <dbReference type="NCBI Taxonomy" id="569365"/>
    <lineage>
        <taxon>Eukaryota</taxon>
        <taxon>Fungi</taxon>
        <taxon>Dikarya</taxon>
        <taxon>Ascomycota</taxon>
        <taxon>Pezizomycotina</taxon>
        <taxon>Eurotiomycetes</taxon>
        <taxon>Chaetothyriomycetidae</taxon>
        <taxon>Chaetothyriales</taxon>
        <taxon>Herpotrichiellaceae</taxon>
        <taxon>Cladophialophora</taxon>
    </lineage>
</organism>
<dbReference type="HOGENOM" id="CLU_408836_0_0_1"/>
<dbReference type="InterPro" id="IPR026898">
    <property type="entry name" value="PrsW"/>
</dbReference>
<dbReference type="InterPro" id="IPR001138">
    <property type="entry name" value="Zn2Cys6_DnaBD"/>
</dbReference>
<dbReference type="EMBL" id="KN847041">
    <property type="protein sequence ID" value="KIW31805.1"/>
    <property type="molecule type" value="Genomic_DNA"/>
</dbReference>
<dbReference type="GO" id="GO:0001228">
    <property type="term" value="F:DNA-binding transcription activator activity, RNA polymerase II-specific"/>
    <property type="evidence" value="ECO:0007669"/>
    <property type="project" value="TreeGrafter"/>
</dbReference>
<dbReference type="Gene3D" id="4.10.240.10">
    <property type="entry name" value="Zn(2)-C6 fungal-type DNA-binding domain"/>
    <property type="match status" value="1"/>
</dbReference>
<evidence type="ECO:0000259" key="7">
    <source>
        <dbReference type="PROSITE" id="PS50048"/>
    </source>
</evidence>
<dbReference type="Pfam" id="PF13367">
    <property type="entry name" value="PrsW-protease"/>
    <property type="match status" value="1"/>
</dbReference>
<dbReference type="Proteomes" id="UP000054466">
    <property type="component" value="Unassembled WGS sequence"/>
</dbReference>
<dbReference type="PROSITE" id="PS50048">
    <property type="entry name" value="ZN2_CY6_FUNGAL_2"/>
    <property type="match status" value="1"/>
</dbReference>
<keyword evidence="1" id="KW-0805">Transcription regulation</keyword>
<dbReference type="OrthoDB" id="5295362at2759"/>
<feature type="transmembrane region" description="Helical" evidence="6">
    <location>
        <begin position="756"/>
        <end position="776"/>
    </location>
</feature>
<evidence type="ECO:0000313" key="8">
    <source>
        <dbReference type="EMBL" id="KIW31805.1"/>
    </source>
</evidence>
<feature type="transmembrane region" description="Helical" evidence="6">
    <location>
        <begin position="788"/>
        <end position="809"/>
    </location>
</feature>
<keyword evidence="6" id="KW-0812">Transmembrane</keyword>
<feature type="transmembrane region" description="Helical" evidence="6">
    <location>
        <begin position="510"/>
        <end position="529"/>
    </location>
</feature>
<keyword evidence="4" id="KW-0539">Nucleus</keyword>
<dbReference type="STRING" id="569365.A0A0D2CP57"/>
<dbReference type="PANTHER" id="PTHR47784:SF10">
    <property type="entry name" value="TRANSCRIPTION FACTOR, PUTATIVE (AFU_ORTHOLOGUE AFUA_6G14150)-RELATED"/>
    <property type="match status" value="1"/>
</dbReference>
<keyword evidence="3" id="KW-0804">Transcription</keyword>
<dbReference type="GO" id="GO:0008233">
    <property type="term" value="F:peptidase activity"/>
    <property type="evidence" value="ECO:0007669"/>
    <property type="project" value="InterPro"/>
</dbReference>
<accession>A0A0D2CP57</accession>
<evidence type="ECO:0000256" key="5">
    <source>
        <dbReference type="SAM" id="MobiDB-lite"/>
    </source>
</evidence>